<dbReference type="GO" id="GO:0032259">
    <property type="term" value="P:methylation"/>
    <property type="evidence" value="ECO:0007669"/>
    <property type="project" value="UniProtKB-KW"/>
</dbReference>
<dbReference type="Gene3D" id="3.40.50.150">
    <property type="entry name" value="Vaccinia Virus protein VP39"/>
    <property type="match status" value="1"/>
</dbReference>
<keyword evidence="1" id="KW-0808">Transferase</keyword>
<dbReference type="SUPFAM" id="SSF53335">
    <property type="entry name" value="S-adenosyl-L-methionine-dependent methyltransferases"/>
    <property type="match status" value="1"/>
</dbReference>
<gene>
    <name evidence="1" type="ORF">SAMN05216429_10322</name>
</gene>
<keyword evidence="2" id="KW-1185">Reference proteome</keyword>
<dbReference type="InterPro" id="IPR029063">
    <property type="entry name" value="SAM-dependent_MTases_sf"/>
</dbReference>
<accession>A0A1I3RNB2</accession>
<name>A0A1I3RNB2_9GAMM</name>
<evidence type="ECO:0000313" key="2">
    <source>
        <dbReference type="Proteomes" id="UP000199445"/>
    </source>
</evidence>
<evidence type="ECO:0000313" key="1">
    <source>
        <dbReference type="EMBL" id="SFJ48053.1"/>
    </source>
</evidence>
<dbReference type="AlphaFoldDB" id="A0A1I3RNB2"/>
<dbReference type="OrthoDB" id="9791944at2"/>
<organism evidence="1 2">
    <name type="scientific">Marinobacter persicus</name>
    <dbReference type="NCBI Taxonomy" id="930118"/>
    <lineage>
        <taxon>Bacteria</taxon>
        <taxon>Pseudomonadati</taxon>
        <taxon>Pseudomonadota</taxon>
        <taxon>Gammaproteobacteria</taxon>
        <taxon>Pseudomonadales</taxon>
        <taxon>Marinobacteraceae</taxon>
        <taxon>Marinobacter</taxon>
    </lineage>
</organism>
<dbReference type="EMBL" id="FOSC01000003">
    <property type="protein sequence ID" value="SFJ48053.1"/>
    <property type="molecule type" value="Genomic_DNA"/>
</dbReference>
<reference evidence="1 2" key="1">
    <citation type="submission" date="2016-10" db="EMBL/GenBank/DDBJ databases">
        <authorList>
            <person name="de Groot N.N."/>
        </authorList>
    </citation>
    <scope>NUCLEOTIDE SEQUENCE [LARGE SCALE GENOMIC DNA]</scope>
    <source>
        <strain evidence="1 2">IBRC-M 10445</strain>
    </source>
</reference>
<sequence length="218" mass="25096">MTNDLEYCPVCLESQPVPFRQVEGKDYLRCLNCEATIMAPQSRLTAEQEKEIYELHNNDPGDARYRRFLAKLADPLMACLSEGARGLDFGCGPGPALAQMFTEVGFDMALYDPFFHPDPSALEARYDFITCTEVAEHLYRPAEVFDQFDALLKPGGWLGIMTCFQTDDARFDNWYYRRDPTHVMFYRPATFHWLAAHYGWQLEIPRKDVVLLNKRTAG</sequence>
<keyword evidence="1" id="KW-0489">Methyltransferase</keyword>
<proteinExistence type="predicted"/>
<dbReference type="Proteomes" id="UP000199445">
    <property type="component" value="Unassembled WGS sequence"/>
</dbReference>
<dbReference type="GO" id="GO:0008168">
    <property type="term" value="F:methyltransferase activity"/>
    <property type="evidence" value="ECO:0007669"/>
    <property type="project" value="UniProtKB-KW"/>
</dbReference>
<dbReference type="Pfam" id="PF13489">
    <property type="entry name" value="Methyltransf_23"/>
    <property type="match status" value="1"/>
</dbReference>
<protein>
    <submittedName>
        <fullName evidence="1">Methyltransferase domain-containing protein</fullName>
    </submittedName>
</protein>
<dbReference type="RefSeq" id="WP_091701916.1">
    <property type="nucleotide sequence ID" value="NZ_BMYN01000003.1"/>
</dbReference>